<name>A0A6A6EPL0_9PEZI</name>
<dbReference type="InterPro" id="IPR007541">
    <property type="entry name" value="Uncharacterised_BSP"/>
</dbReference>
<feature type="non-terminal residue" evidence="2">
    <location>
        <position position="1"/>
    </location>
</feature>
<feature type="region of interest" description="Disordered" evidence="1">
    <location>
        <begin position="1"/>
        <end position="44"/>
    </location>
</feature>
<accession>A0A6A6EPL0</accession>
<evidence type="ECO:0000313" key="2">
    <source>
        <dbReference type="EMBL" id="KAF2193231.1"/>
    </source>
</evidence>
<feature type="compositionally biased region" description="Polar residues" evidence="1">
    <location>
        <begin position="1"/>
        <end position="14"/>
    </location>
</feature>
<dbReference type="AlphaFoldDB" id="A0A6A6EPL0"/>
<proteinExistence type="predicted"/>
<dbReference type="Pfam" id="PF04450">
    <property type="entry name" value="BSP"/>
    <property type="match status" value="1"/>
</dbReference>
<reference evidence="2" key="1">
    <citation type="journal article" date="2020" name="Stud. Mycol.">
        <title>101 Dothideomycetes genomes: a test case for predicting lifestyles and emergence of pathogens.</title>
        <authorList>
            <person name="Haridas S."/>
            <person name="Albert R."/>
            <person name="Binder M."/>
            <person name="Bloem J."/>
            <person name="Labutti K."/>
            <person name="Salamov A."/>
            <person name="Andreopoulos B."/>
            <person name="Baker S."/>
            <person name="Barry K."/>
            <person name="Bills G."/>
            <person name="Bluhm B."/>
            <person name="Cannon C."/>
            <person name="Castanera R."/>
            <person name="Culley D."/>
            <person name="Daum C."/>
            <person name="Ezra D."/>
            <person name="Gonzalez J."/>
            <person name="Henrissat B."/>
            <person name="Kuo A."/>
            <person name="Liang C."/>
            <person name="Lipzen A."/>
            <person name="Lutzoni F."/>
            <person name="Magnuson J."/>
            <person name="Mondo S."/>
            <person name="Nolan M."/>
            <person name="Ohm R."/>
            <person name="Pangilinan J."/>
            <person name="Park H.-J."/>
            <person name="Ramirez L."/>
            <person name="Alfaro M."/>
            <person name="Sun H."/>
            <person name="Tritt A."/>
            <person name="Yoshinaga Y."/>
            <person name="Zwiers L.-H."/>
            <person name="Turgeon B."/>
            <person name="Goodwin S."/>
            <person name="Spatafora J."/>
            <person name="Crous P."/>
            <person name="Grigoriev I."/>
        </authorList>
    </citation>
    <scope>NUCLEOTIDE SEQUENCE</scope>
    <source>
        <strain evidence="2">CBS 207.26</strain>
    </source>
</reference>
<feature type="compositionally biased region" description="Basic and acidic residues" evidence="1">
    <location>
        <begin position="253"/>
        <end position="275"/>
    </location>
</feature>
<sequence>MSSSSTPVYFQTAISPAPTQPSTLSPSPSISQDNPHPAPKPDRKPLLRLELRDLSQPGAQAFLHLLHASSALEDAVSTVLRLLYTNLPTHCIPPTRSITLVLRSMSGVAYTTGLDIDDDHKEIHLSTDYINRVPESRQKEEMTGVIVHEMVHCWQWNALDTAPGGLIEGIADWVRLKAGLVPPHWRRHADGRWDSGYERTGYFLEWLEGRFGVDVVRRINEGLRECKYEENEFWEGCCGEKISVLWEEYGRELQRENEGGGKGKKQEEKDDEKIRAPAPDGNDTSEDSSDGPRHGGKQTGGAEAGAEVDQEPEASSADWSQDLEDPRSARVKARRGGKMHVPTRPGQG</sequence>
<feature type="region of interest" description="Disordered" evidence="1">
    <location>
        <begin position="253"/>
        <end position="348"/>
    </location>
</feature>
<dbReference type="EMBL" id="ML994614">
    <property type="protein sequence ID" value="KAF2193231.1"/>
    <property type="molecule type" value="Genomic_DNA"/>
</dbReference>
<protein>
    <submittedName>
        <fullName evidence="2">BSP-domain-containing protein</fullName>
    </submittedName>
</protein>
<feature type="compositionally biased region" description="Basic residues" evidence="1">
    <location>
        <begin position="329"/>
        <end position="338"/>
    </location>
</feature>
<keyword evidence="3" id="KW-1185">Reference proteome</keyword>
<dbReference type="OrthoDB" id="891726at2759"/>
<dbReference type="PANTHER" id="PTHR33321:SF12">
    <property type="entry name" value="PLANT BASIC SECRETORY PROTEIN (BSP) FAMILY PROTEIN"/>
    <property type="match status" value="1"/>
</dbReference>
<dbReference type="Proteomes" id="UP000800200">
    <property type="component" value="Unassembled WGS sequence"/>
</dbReference>
<feature type="compositionally biased region" description="Low complexity" evidence="1">
    <location>
        <begin position="15"/>
        <end position="32"/>
    </location>
</feature>
<dbReference type="PANTHER" id="PTHR33321">
    <property type="match status" value="1"/>
</dbReference>
<evidence type="ECO:0000256" key="1">
    <source>
        <dbReference type="SAM" id="MobiDB-lite"/>
    </source>
</evidence>
<organism evidence="2 3">
    <name type="scientific">Zopfia rhizophila CBS 207.26</name>
    <dbReference type="NCBI Taxonomy" id="1314779"/>
    <lineage>
        <taxon>Eukaryota</taxon>
        <taxon>Fungi</taxon>
        <taxon>Dikarya</taxon>
        <taxon>Ascomycota</taxon>
        <taxon>Pezizomycotina</taxon>
        <taxon>Dothideomycetes</taxon>
        <taxon>Dothideomycetes incertae sedis</taxon>
        <taxon>Zopfiaceae</taxon>
        <taxon>Zopfia</taxon>
    </lineage>
</organism>
<gene>
    <name evidence="2" type="ORF">K469DRAFT_715275</name>
</gene>
<evidence type="ECO:0000313" key="3">
    <source>
        <dbReference type="Proteomes" id="UP000800200"/>
    </source>
</evidence>